<dbReference type="Pfam" id="PF21602">
    <property type="entry name" value="GldM_3rd"/>
    <property type="match status" value="1"/>
</dbReference>
<accession>A0ABT8CVT7</accession>
<feature type="domain" description="Gliding motility-associated protein GldM first immunoglobulin-like" evidence="3">
    <location>
        <begin position="228"/>
        <end position="330"/>
    </location>
</feature>
<dbReference type="Pfam" id="PF12080">
    <property type="entry name" value="GldM_4th"/>
    <property type="match status" value="1"/>
</dbReference>
<name>A0ABT8CVT7_9FLAO</name>
<evidence type="ECO:0000259" key="4">
    <source>
        <dbReference type="Pfam" id="PF21602"/>
    </source>
</evidence>
<proteinExistence type="predicted"/>
<evidence type="ECO:0000313" key="6">
    <source>
        <dbReference type="Proteomes" id="UP001242368"/>
    </source>
</evidence>
<dbReference type="Pfam" id="PF21601">
    <property type="entry name" value="GldM_2nd"/>
    <property type="match status" value="1"/>
</dbReference>
<keyword evidence="6" id="KW-1185">Reference proteome</keyword>
<reference evidence="6" key="1">
    <citation type="journal article" date="2019" name="Int. J. Syst. Evol. Microbiol.">
        <title>The Global Catalogue of Microorganisms (GCM) 10K type strain sequencing project: providing services to taxonomists for standard genome sequencing and annotation.</title>
        <authorList>
            <consortium name="The Broad Institute Genomics Platform"/>
            <consortium name="The Broad Institute Genome Sequencing Center for Infectious Disease"/>
            <person name="Wu L."/>
            <person name="Ma J."/>
        </authorList>
    </citation>
    <scope>NUCLEOTIDE SEQUENCE [LARGE SCALE GENOMIC DNA]</scope>
    <source>
        <strain evidence="6">CECT 7184</strain>
    </source>
</reference>
<organism evidence="5 6">
    <name type="scientific">Paenimyroides ceti</name>
    <dbReference type="NCBI Taxonomy" id="395087"/>
    <lineage>
        <taxon>Bacteria</taxon>
        <taxon>Pseudomonadati</taxon>
        <taxon>Bacteroidota</taxon>
        <taxon>Flavobacteriia</taxon>
        <taxon>Flavobacteriales</taxon>
        <taxon>Flavobacteriaceae</taxon>
        <taxon>Paenimyroides</taxon>
    </lineage>
</organism>
<dbReference type="InterPro" id="IPR019859">
    <property type="entry name" value="Motility-assoc_prot_GldM"/>
</dbReference>
<feature type="domain" description="Gliding motility-associated protein GldM N-terminal" evidence="2">
    <location>
        <begin position="31"/>
        <end position="224"/>
    </location>
</feature>
<dbReference type="RefSeq" id="WP_290364171.1">
    <property type="nucleotide sequence ID" value="NZ_JAUFQU010000001.1"/>
</dbReference>
<evidence type="ECO:0000259" key="2">
    <source>
        <dbReference type="Pfam" id="PF12081"/>
    </source>
</evidence>
<dbReference type="Proteomes" id="UP001242368">
    <property type="component" value="Unassembled WGS sequence"/>
</dbReference>
<evidence type="ECO:0000259" key="1">
    <source>
        <dbReference type="Pfam" id="PF12080"/>
    </source>
</evidence>
<evidence type="ECO:0000313" key="5">
    <source>
        <dbReference type="EMBL" id="MDN3708299.1"/>
    </source>
</evidence>
<protein>
    <submittedName>
        <fullName evidence="5">Gliding motility protein GldM</fullName>
    </submittedName>
</protein>
<feature type="domain" description="Gliding motility-associated protein GldM C-terminal" evidence="1">
    <location>
        <begin position="419"/>
        <end position="510"/>
    </location>
</feature>
<dbReference type="InterPro" id="IPR022720">
    <property type="entry name" value="Motility-assoc_prot_GldM_N"/>
</dbReference>
<dbReference type="Pfam" id="PF12081">
    <property type="entry name" value="GldM_1st"/>
    <property type="match status" value="1"/>
</dbReference>
<feature type="domain" description="Gliding motility-associated protein GldM second immunoglobulin-like" evidence="4">
    <location>
        <begin position="335"/>
        <end position="416"/>
    </location>
</feature>
<dbReference type="InterPro" id="IPR048405">
    <property type="entry name" value="GldM_Ig-like-1"/>
</dbReference>
<dbReference type="EMBL" id="JAUFQU010000001">
    <property type="protein sequence ID" value="MDN3708299.1"/>
    <property type="molecule type" value="Genomic_DNA"/>
</dbReference>
<dbReference type="InterPro" id="IPR048406">
    <property type="entry name" value="GldM_Ig-like-2"/>
</dbReference>
<dbReference type="NCBIfam" id="TIGR03517">
    <property type="entry name" value="GldM_gliding"/>
    <property type="match status" value="1"/>
</dbReference>
<sequence length="522" mass="57197">MAGGKQTPRQKMINLMYLVFIAMMALNMSKEVLSAFGLMNEKFENTNEAATMVNTGLLEGLEIKASDDPTRYKEPYQKAQQISKLSNDFYNYLGTLKTSITEKLVLTDDNKLPYEQMDKGEVIDSGWFIGDKYSDKGNEIISKFNQYREEVKKVLGTDVSYKFLTQNLDQKFNTDDVKDSQGIVKPYLDYHYKGFPSIASLAKLSALQNDVKEIENEAYNLFLGNSLKQAASMKNYQAFVITDKSVYFSGEPIKGKVVLGRFDKSTVPTEVIVNGSKINLSNANAFSDGQVILNMTAGSVGEHKFSGKFTFMEDGQAVPVDIQNSNYVVVARPNSATIAADKMNVVYMGLDNPISASFAGVPNDKVSVSASSGSIRKTGDGKYILRPAAAREVVITASGTLPDGKVVSDKKVFRIKPVPKPFGTVRGEYAAKGPASNLKAVSIGAKFDDFDFDVNLQVTEYTIIFPGLGSEVIKGTSLNDAARRMADRLKPGDVVRFTKIKVKLSGVDLVVKDAADATFTVQ</sequence>
<comment type="caution">
    <text evidence="5">The sequence shown here is derived from an EMBL/GenBank/DDBJ whole genome shotgun (WGS) entry which is preliminary data.</text>
</comment>
<dbReference type="InterPro" id="IPR022719">
    <property type="entry name" value="Motility-assoc_prot_GldM_C"/>
</dbReference>
<evidence type="ECO:0000259" key="3">
    <source>
        <dbReference type="Pfam" id="PF21601"/>
    </source>
</evidence>
<gene>
    <name evidence="5" type="primary">gldM</name>
    <name evidence="5" type="ORF">QW060_14440</name>
</gene>